<organism evidence="3 4">
    <name type="scientific">Sphingobium nicotianae</name>
    <dbReference type="NCBI Taxonomy" id="2782607"/>
    <lineage>
        <taxon>Bacteria</taxon>
        <taxon>Pseudomonadati</taxon>
        <taxon>Pseudomonadota</taxon>
        <taxon>Alphaproteobacteria</taxon>
        <taxon>Sphingomonadales</taxon>
        <taxon>Sphingomonadaceae</taxon>
        <taxon>Sphingobium</taxon>
    </lineage>
</organism>
<dbReference type="SUPFAM" id="SSF51261">
    <property type="entry name" value="Duplicated hybrid motif"/>
    <property type="match status" value="1"/>
</dbReference>
<evidence type="ECO:0000256" key="1">
    <source>
        <dbReference type="ARBA" id="ARBA00022729"/>
    </source>
</evidence>
<dbReference type="Gene3D" id="2.70.70.10">
    <property type="entry name" value="Glucose Permease (Domain IIA)"/>
    <property type="match status" value="1"/>
</dbReference>
<reference evidence="3" key="1">
    <citation type="submission" date="2021-05" db="EMBL/GenBank/DDBJ databases">
        <title>Genome of Sphingobium sp. strain.</title>
        <authorList>
            <person name="Fan R."/>
        </authorList>
    </citation>
    <scope>NUCLEOTIDE SEQUENCE</scope>
    <source>
        <strain evidence="3">H33</strain>
    </source>
</reference>
<dbReference type="Pfam" id="PF01551">
    <property type="entry name" value="Peptidase_M23"/>
    <property type="match status" value="1"/>
</dbReference>
<dbReference type="Proteomes" id="UP001138757">
    <property type="component" value="Unassembled WGS sequence"/>
</dbReference>
<sequence>MIVAGMAAAVLLLWAAGTLAMLWSQASLLFERNRVARDRAAISSREAQVKAYHGDVDAIARDIERRQAAIEQILDANPSATIAAQPAPAKADAKGKPLTAASPEIGRLDKLRQRQFALERAITSAARVRLAKVEKAIRSFGLNPAALNSNMDGQGGPFVPASSAIAAEPALRDLALLLTRLNAMETTLAAIPSGRPTAAPMETSSYGYRRDPFNGQLAFHAGLDFRGAYGQPILAAAPGRISYVGPRQGYGNVVEVDHGKGLMTRYAHLSGYGVHVGQDVRRGEAIARMGSTGRSTGTHLHFEVRVNGAAVNPRPFLEARQDVLEVQKLAKRRTPDGYRG</sequence>
<keyword evidence="1" id="KW-0732">Signal</keyword>
<gene>
    <name evidence="3" type="ORF">KK488_05090</name>
</gene>
<dbReference type="PANTHER" id="PTHR21666">
    <property type="entry name" value="PEPTIDASE-RELATED"/>
    <property type="match status" value="1"/>
</dbReference>
<evidence type="ECO:0000259" key="2">
    <source>
        <dbReference type="Pfam" id="PF01551"/>
    </source>
</evidence>
<evidence type="ECO:0000313" key="4">
    <source>
        <dbReference type="Proteomes" id="UP001138757"/>
    </source>
</evidence>
<dbReference type="FunFam" id="2.70.70.10:FF:000006">
    <property type="entry name" value="M23 family peptidase"/>
    <property type="match status" value="1"/>
</dbReference>
<keyword evidence="4" id="KW-1185">Reference proteome</keyword>
<dbReference type="GO" id="GO:0004222">
    <property type="term" value="F:metalloendopeptidase activity"/>
    <property type="evidence" value="ECO:0007669"/>
    <property type="project" value="TreeGrafter"/>
</dbReference>
<name>A0A9X1DAS7_9SPHN</name>
<dbReference type="RefSeq" id="WP_214622072.1">
    <property type="nucleotide sequence ID" value="NZ_JAHGAW010000003.1"/>
</dbReference>
<dbReference type="PANTHER" id="PTHR21666:SF289">
    <property type="entry name" value="L-ALA--D-GLU ENDOPEPTIDASE"/>
    <property type="match status" value="1"/>
</dbReference>
<evidence type="ECO:0000313" key="3">
    <source>
        <dbReference type="EMBL" id="MBT2186318.1"/>
    </source>
</evidence>
<accession>A0A9X1DAS7</accession>
<dbReference type="CDD" id="cd12797">
    <property type="entry name" value="M23_peptidase"/>
    <property type="match status" value="1"/>
</dbReference>
<dbReference type="InterPro" id="IPR016047">
    <property type="entry name" value="M23ase_b-sheet_dom"/>
</dbReference>
<comment type="caution">
    <text evidence="3">The sequence shown here is derived from an EMBL/GenBank/DDBJ whole genome shotgun (WGS) entry which is preliminary data.</text>
</comment>
<dbReference type="InterPro" id="IPR011055">
    <property type="entry name" value="Dup_hybrid_motif"/>
</dbReference>
<dbReference type="EMBL" id="JAHGAW010000003">
    <property type="protein sequence ID" value="MBT2186318.1"/>
    <property type="molecule type" value="Genomic_DNA"/>
</dbReference>
<dbReference type="AlphaFoldDB" id="A0A9X1DAS7"/>
<proteinExistence type="predicted"/>
<feature type="domain" description="M23ase beta-sheet core" evidence="2">
    <location>
        <begin position="219"/>
        <end position="313"/>
    </location>
</feature>
<dbReference type="InterPro" id="IPR050570">
    <property type="entry name" value="Cell_wall_metabolism_enzyme"/>
</dbReference>
<protein>
    <submittedName>
        <fullName evidence="3">M23 family metallopeptidase</fullName>
    </submittedName>
</protein>